<feature type="transmembrane region" description="Helical" evidence="1">
    <location>
        <begin position="348"/>
        <end position="368"/>
    </location>
</feature>
<keyword evidence="3" id="KW-1185">Reference proteome</keyword>
<feature type="transmembrane region" description="Helical" evidence="1">
    <location>
        <begin position="82"/>
        <end position="102"/>
    </location>
</feature>
<proteinExistence type="predicted"/>
<evidence type="ECO:0000313" key="2">
    <source>
        <dbReference type="EMBL" id="MBB3867661.1"/>
    </source>
</evidence>
<feature type="transmembrane region" description="Helical" evidence="1">
    <location>
        <begin position="263"/>
        <end position="289"/>
    </location>
</feature>
<keyword evidence="1" id="KW-0472">Membrane</keyword>
<reference evidence="2 3" key="1">
    <citation type="submission" date="2020-08" db="EMBL/GenBank/DDBJ databases">
        <title>Genomic Encyclopedia of Type Strains, Phase IV (KMG-IV): sequencing the most valuable type-strain genomes for metagenomic binning, comparative biology and taxonomic classification.</title>
        <authorList>
            <person name="Goeker M."/>
        </authorList>
    </citation>
    <scope>NUCLEOTIDE SEQUENCE [LARGE SCALE GENOMIC DNA]</scope>
    <source>
        <strain evidence="2 3">DSM 14590</strain>
    </source>
</reference>
<organism evidence="2 3">
    <name type="scientific">Parageobacillus toebii NBRC 107807</name>
    <dbReference type="NCBI Taxonomy" id="1223503"/>
    <lineage>
        <taxon>Bacteria</taxon>
        <taxon>Bacillati</taxon>
        <taxon>Bacillota</taxon>
        <taxon>Bacilli</taxon>
        <taxon>Bacillales</taxon>
        <taxon>Anoxybacillaceae</taxon>
        <taxon>Parageobacillus</taxon>
    </lineage>
</organism>
<evidence type="ECO:0000313" key="3">
    <source>
        <dbReference type="Proteomes" id="UP000613002"/>
    </source>
</evidence>
<dbReference type="AlphaFoldDB" id="A0AA89T6J4"/>
<accession>A0AA89T6J4</accession>
<feature type="transmembrane region" description="Helical" evidence="1">
    <location>
        <begin position="12"/>
        <end position="31"/>
    </location>
</feature>
<comment type="caution">
    <text evidence="2">The sequence shown here is derived from an EMBL/GenBank/DDBJ whole genome shotgun (WGS) entry which is preliminary data.</text>
</comment>
<feature type="transmembrane region" description="Helical" evidence="1">
    <location>
        <begin position="325"/>
        <end position="341"/>
    </location>
</feature>
<feature type="transmembrane region" description="Helical" evidence="1">
    <location>
        <begin position="201"/>
        <end position="221"/>
    </location>
</feature>
<dbReference type="EMBL" id="JACICZ010000001">
    <property type="protein sequence ID" value="MBB3867661.1"/>
    <property type="molecule type" value="Genomic_DNA"/>
</dbReference>
<dbReference type="Proteomes" id="UP000613002">
    <property type="component" value="Unassembled WGS sequence"/>
</dbReference>
<sequence>MLKHFLGNNRLLSYFSLVILLCLFFVEIYYASPYASTWDQVDFALALDRYDLLAMQPHFPGYPYFVLGGMFIRTFVDNPAKALSVFNIVALFSATIPIVLLLKKHFSTSMSLFISTLLQSASYIMVIVGQPMSDGAALAVLWWYFWSIELARKRDAWWIQLLPLALFSLLMGIRLSYAPFAVAILFLWYEDWKKHRSAFRIGCFLTSAAFFQFIWIAAVAATEGSFQSFFKLALSFTSGHFKEWGGTAVSDGQPLWERMIYFFFYNILWTGIASQNVILLFLYMVVWTAIWKSRKSTFPRWLLISGFVYFLWGLFAQNIEKPRHILPLVHLVLLYGWICFLRNHMSMYRWSIALAVLAAQLATGIWHMREQALQLPATYQLAYDLQNSKEKFVLYTWEETRVLQYLDVDFPHKDVLHFSFFLQDKKNYRHVKIYMTDHVVKGFQAKGISLSRHVRKVKTYRSSTLADPVYGNITLYEWMN</sequence>
<feature type="transmembrane region" description="Helical" evidence="1">
    <location>
        <begin position="157"/>
        <end position="189"/>
    </location>
</feature>
<gene>
    <name evidence="2" type="ORF">HNR78_000535</name>
</gene>
<keyword evidence="1" id="KW-0812">Transmembrane</keyword>
<evidence type="ECO:0008006" key="4">
    <source>
        <dbReference type="Google" id="ProtNLM"/>
    </source>
</evidence>
<evidence type="ECO:0000256" key="1">
    <source>
        <dbReference type="SAM" id="Phobius"/>
    </source>
</evidence>
<keyword evidence="1" id="KW-1133">Transmembrane helix</keyword>
<name>A0AA89T6J4_9BACL</name>
<protein>
    <recommendedName>
        <fullName evidence="4">Nucleoporin-interacting protein</fullName>
    </recommendedName>
</protein>
<feature type="transmembrane region" description="Helical" evidence="1">
    <location>
        <begin position="301"/>
        <end position="319"/>
    </location>
</feature>